<gene>
    <name evidence="7" type="ORF">KMW28_21405</name>
</gene>
<dbReference type="Gene3D" id="3.40.720.10">
    <property type="entry name" value="Alkaline Phosphatase, subunit A"/>
    <property type="match status" value="1"/>
</dbReference>
<keyword evidence="4" id="KW-0106">Calcium</keyword>
<proteinExistence type="inferred from homology"/>
<feature type="chain" id="PRO_5043847287" evidence="5">
    <location>
        <begin position="21"/>
        <end position="668"/>
    </location>
</feature>
<feature type="signal peptide" evidence="5">
    <location>
        <begin position="1"/>
        <end position="20"/>
    </location>
</feature>
<dbReference type="Proteomes" id="UP000678679">
    <property type="component" value="Chromosome 2"/>
</dbReference>
<dbReference type="RefSeq" id="WP_183363895.1">
    <property type="nucleotide sequence ID" value="NZ_CP076133.1"/>
</dbReference>
<dbReference type="PROSITE" id="PS00523">
    <property type="entry name" value="SULFATASE_1"/>
    <property type="match status" value="1"/>
</dbReference>
<comment type="similarity">
    <text evidence="1">Belongs to the sulfatase family.</text>
</comment>
<dbReference type="InterPro" id="IPR050738">
    <property type="entry name" value="Sulfatase"/>
</dbReference>
<dbReference type="InterPro" id="IPR000917">
    <property type="entry name" value="Sulfatase_N"/>
</dbReference>
<evidence type="ECO:0000313" key="7">
    <source>
        <dbReference type="EMBL" id="QWG04982.1"/>
    </source>
</evidence>
<evidence type="ECO:0000256" key="4">
    <source>
        <dbReference type="ARBA" id="ARBA00022837"/>
    </source>
</evidence>
<dbReference type="GO" id="GO:0046872">
    <property type="term" value="F:metal ion binding"/>
    <property type="evidence" value="ECO:0007669"/>
    <property type="project" value="UniProtKB-KW"/>
</dbReference>
<evidence type="ECO:0000313" key="8">
    <source>
        <dbReference type="Proteomes" id="UP000678679"/>
    </source>
</evidence>
<keyword evidence="5" id="KW-0732">Signal</keyword>
<dbReference type="PANTHER" id="PTHR42693:SF53">
    <property type="entry name" value="ENDO-4-O-SULFATASE"/>
    <property type="match status" value="1"/>
</dbReference>
<reference evidence="7 8" key="1">
    <citation type="submission" date="2021-05" db="EMBL/GenBank/DDBJ databases">
        <title>Comparative genomic studies on the polysaccharide-degrading batcterial strains of the Flammeovirga genus.</title>
        <authorList>
            <person name="Zewei F."/>
            <person name="Zheng Z."/>
            <person name="Yu L."/>
            <person name="Ruyue G."/>
            <person name="Yanhong M."/>
            <person name="Yuanyuan C."/>
            <person name="Jingyan G."/>
            <person name="Wenjun H."/>
        </authorList>
    </citation>
    <scope>NUCLEOTIDE SEQUENCE [LARGE SCALE GENOMIC DNA]</scope>
    <source>
        <strain evidence="7 8">NBRC:100898</strain>
    </source>
</reference>
<organism evidence="7 8">
    <name type="scientific">Flammeovirga yaeyamensis</name>
    <dbReference type="NCBI Taxonomy" id="367791"/>
    <lineage>
        <taxon>Bacteria</taxon>
        <taxon>Pseudomonadati</taxon>
        <taxon>Bacteroidota</taxon>
        <taxon>Cytophagia</taxon>
        <taxon>Cytophagales</taxon>
        <taxon>Flammeovirgaceae</taxon>
        <taxon>Flammeovirga</taxon>
    </lineage>
</organism>
<dbReference type="Gene3D" id="3.30.1120.10">
    <property type="match status" value="1"/>
</dbReference>
<evidence type="ECO:0000256" key="5">
    <source>
        <dbReference type="SAM" id="SignalP"/>
    </source>
</evidence>
<keyword evidence="8" id="KW-1185">Reference proteome</keyword>
<dbReference type="PANTHER" id="PTHR42693">
    <property type="entry name" value="ARYLSULFATASE FAMILY MEMBER"/>
    <property type="match status" value="1"/>
</dbReference>
<evidence type="ECO:0000256" key="3">
    <source>
        <dbReference type="ARBA" id="ARBA00022801"/>
    </source>
</evidence>
<dbReference type="InterPro" id="IPR017850">
    <property type="entry name" value="Alkaline_phosphatase_core_sf"/>
</dbReference>
<dbReference type="EMBL" id="CP076133">
    <property type="protein sequence ID" value="QWG04982.1"/>
    <property type="molecule type" value="Genomic_DNA"/>
</dbReference>
<keyword evidence="2" id="KW-0479">Metal-binding</keyword>
<dbReference type="InterPro" id="IPR024607">
    <property type="entry name" value="Sulfatase_CS"/>
</dbReference>
<dbReference type="Pfam" id="PF00884">
    <property type="entry name" value="Sulfatase"/>
    <property type="match status" value="1"/>
</dbReference>
<dbReference type="SUPFAM" id="SSF53649">
    <property type="entry name" value="Alkaline phosphatase-like"/>
    <property type="match status" value="1"/>
</dbReference>
<evidence type="ECO:0000256" key="1">
    <source>
        <dbReference type="ARBA" id="ARBA00008779"/>
    </source>
</evidence>
<dbReference type="AlphaFoldDB" id="A0AAX1NCP1"/>
<keyword evidence="3 7" id="KW-0378">Hydrolase</keyword>
<evidence type="ECO:0000256" key="2">
    <source>
        <dbReference type="ARBA" id="ARBA00022723"/>
    </source>
</evidence>
<protein>
    <submittedName>
        <fullName evidence="7">Sulfatase-like hydrolase/transferase</fullName>
    </submittedName>
</protein>
<accession>A0AAX1NCP1</accession>
<feature type="domain" description="Sulfatase N-terminal" evidence="6">
    <location>
        <begin position="24"/>
        <end position="339"/>
    </location>
</feature>
<evidence type="ECO:0000259" key="6">
    <source>
        <dbReference type="Pfam" id="PF00884"/>
    </source>
</evidence>
<dbReference type="GO" id="GO:0004065">
    <property type="term" value="F:arylsulfatase activity"/>
    <property type="evidence" value="ECO:0007669"/>
    <property type="project" value="TreeGrafter"/>
</dbReference>
<sequence length="668" mass="76779">MRKIHQIVCVLMIMTASIFAQDRPNFLIIVADDLGYADVGYHHLSKDIPTPNIDQLAKKGVAFKNGYVTAPVCGPSRAALLTGSYQQRFGFKDNPGPFRPSPEVVPGISSEFPTIAEILQSNDYQTVAIGKWHLGGQEGEEFLPINKGFDHYYGFLGGASSYYFEDECSQFFMEDDQPIQTPNVYLTDLFGQKAINYFDQYESEKPFFMYWAPNAVHTPLQAPKEVIKKFDHIKDPARRKLVAMQYVMDQNIGKMVDKLKERGLYDNTFIVFISDNGGKPDDNASLNLPLNGQKGTLYEGGIKIPYFMHYPKEIPQGKTFEPMVTSMDIYPTILNLAGVEAPKHLNGENLLPYIKWEKDEDPHQQLFWKNANKWCVRDGDWKLFFDQKNKKVRLYNIAKDPYEKNDLFDVHPEEVSRLKEIYAKWNERNSSLAWGWNPAAVGKYKVHTQFTFEDIIPEKFHSDQFNQVLVIENPHRKGLNKSAYVLGLSKDDEASTASVVVKHTPLTGKELGHCHLKLLSDQSFDVELKIVLGEEKISKKIIKKYEGTGEWQDLVFDYADVKGRVKGMEVVFHGLTSSSKIYLDDIWWNKQAQPIIKNEDFKVEQKQFFPSVHQKNKKVLTWKPVPNINRYDIYHKGELIQSTSEKYVLIPKAYKPKDITIKLQNDIQ</sequence>
<name>A0AAX1NCP1_9BACT</name>
<dbReference type="KEGG" id="fya:KMW28_21405"/>